<dbReference type="SMART" id="SM01012">
    <property type="entry name" value="ANTAR"/>
    <property type="match status" value="1"/>
</dbReference>
<evidence type="ECO:0000256" key="4">
    <source>
        <dbReference type="ARBA" id="ARBA00023163"/>
    </source>
</evidence>
<dbReference type="Pfam" id="PF03861">
    <property type="entry name" value="ANTAR"/>
    <property type="match status" value="1"/>
</dbReference>
<dbReference type="Gene3D" id="1.10.10.10">
    <property type="entry name" value="Winged helix-like DNA-binding domain superfamily/Winged helix DNA-binding domain"/>
    <property type="match status" value="1"/>
</dbReference>
<name>A0A7W9KQL7_9PSEU</name>
<sequence length="247" mass="26933">MPATEREVRVAEAVLDLARRVSDFDVLDLLYDLTDHALTLLTVQGIGITIVDARGRVRYLTASGERCRKLEEIQIELGEGPCVDSARSASPLGPVAFGDGSPGAMRRPRFAAHFHIARVIAIAAVPLRTSETTIGALSLINTRPPVLTSLDLDVAQALADADADAVRFLNRRRPREQAEITDQLRAALNSRITIEQVKGILAERFRISMDEAFARLRGHAPRRRTSIVPVERPSARCAATGSGGVRR</sequence>
<protein>
    <submittedName>
        <fullName evidence="6">GAF domain-containing protein</fullName>
    </submittedName>
</protein>
<evidence type="ECO:0000256" key="2">
    <source>
        <dbReference type="ARBA" id="ARBA00022777"/>
    </source>
</evidence>
<dbReference type="EMBL" id="JACHIR010000001">
    <property type="protein sequence ID" value="MBB5896628.1"/>
    <property type="molecule type" value="Genomic_DNA"/>
</dbReference>
<evidence type="ECO:0000256" key="1">
    <source>
        <dbReference type="ARBA" id="ARBA00022679"/>
    </source>
</evidence>
<keyword evidence="1" id="KW-0808">Transferase</keyword>
<comment type="caution">
    <text evidence="6">The sequence shown here is derived from an EMBL/GenBank/DDBJ whole genome shotgun (WGS) entry which is preliminary data.</text>
</comment>
<dbReference type="SUPFAM" id="SSF55781">
    <property type="entry name" value="GAF domain-like"/>
    <property type="match status" value="1"/>
</dbReference>
<gene>
    <name evidence="6" type="ORF">BJ998_007824</name>
</gene>
<reference evidence="6 7" key="1">
    <citation type="submission" date="2020-08" db="EMBL/GenBank/DDBJ databases">
        <title>Sequencing the genomes of 1000 actinobacteria strains.</title>
        <authorList>
            <person name="Klenk H.-P."/>
        </authorList>
    </citation>
    <scope>NUCLEOTIDE SEQUENCE [LARGE SCALE GENOMIC DNA]</scope>
    <source>
        <strain evidence="6 7">DSM 43851</strain>
    </source>
</reference>
<dbReference type="Pfam" id="PF13185">
    <property type="entry name" value="GAF_2"/>
    <property type="match status" value="1"/>
</dbReference>
<organism evidence="6 7">
    <name type="scientific">Kutzneria kofuensis</name>
    <dbReference type="NCBI Taxonomy" id="103725"/>
    <lineage>
        <taxon>Bacteria</taxon>
        <taxon>Bacillati</taxon>
        <taxon>Actinomycetota</taxon>
        <taxon>Actinomycetes</taxon>
        <taxon>Pseudonocardiales</taxon>
        <taxon>Pseudonocardiaceae</taxon>
        <taxon>Kutzneria</taxon>
    </lineage>
</organism>
<dbReference type="InterPro" id="IPR005561">
    <property type="entry name" value="ANTAR"/>
</dbReference>
<dbReference type="Proteomes" id="UP000585638">
    <property type="component" value="Unassembled WGS sequence"/>
</dbReference>
<dbReference type="GO" id="GO:0003723">
    <property type="term" value="F:RNA binding"/>
    <property type="evidence" value="ECO:0007669"/>
    <property type="project" value="InterPro"/>
</dbReference>
<dbReference type="InterPro" id="IPR036388">
    <property type="entry name" value="WH-like_DNA-bd_sf"/>
</dbReference>
<dbReference type="PIRSF" id="PIRSF036625">
    <property type="entry name" value="GAF_ANTAR"/>
    <property type="match status" value="1"/>
</dbReference>
<keyword evidence="7" id="KW-1185">Reference proteome</keyword>
<dbReference type="SUPFAM" id="SSF52172">
    <property type="entry name" value="CheY-like"/>
    <property type="match status" value="1"/>
</dbReference>
<evidence type="ECO:0000259" key="5">
    <source>
        <dbReference type="PROSITE" id="PS50921"/>
    </source>
</evidence>
<dbReference type="GO" id="GO:0016301">
    <property type="term" value="F:kinase activity"/>
    <property type="evidence" value="ECO:0007669"/>
    <property type="project" value="UniProtKB-KW"/>
</dbReference>
<keyword evidence="2" id="KW-0418">Kinase</keyword>
<dbReference type="InterPro" id="IPR011006">
    <property type="entry name" value="CheY-like_superfamily"/>
</dbReference>
<evidence type="ECO:0000256" key="3">
    <source>
        <dbReference type="ARBA" id="ARBA00023015"/>
    </source>
</evidence>
<evidence type="ECO:0000313" key="7">
    <source>
        <dbReference type="Proteomes" id="UP000585638"/>
    </source>
</evidence>
<dbReference type="PROSITE" id="PS50921">
    <property type="entry name" value="ANTAR"/>
    <property type="match status" value="1"/>
</dbReference>
<dbReference type="Gene3D" id="3.30.450.40">
    <property type="match status" value="1"/>
</dbReference>
<evidence type="ECO:0000313" key="6">
    <source>
        <dbReference type="EMBL" id="MBB5896628.1"/>
    </source>
</evidence>
<keyword evidence="3" id="KW-0805">Transcription regulation</keyword>
<dbReference type="AlphaFoldDB" id="A0A7W9KQL7"/>
<dbReference type="InterPro" id="IPR003018">
    <property type="entry name" value="GAF"/>
</dbReference>
<accession>A0A7W9KQL7</accession>
<dbReference type="InterPro" id="IPR029016">
    <property type="entry name" value="GAF-like_dom_sf"/>
</dbReference>
<proteinExistence type="predicted"/>
<feature type="domain" description="ANTAR" evidence="5">
    <location>
        <begin position="174"/>
        <end position="235"/>
    </location>
</feature>
<keyword evidence="4" id="KW-0804">Transcription</keyword>
<dbReference type="RefSeq" id="WP_184868246.1">
    <property type="nucleotide sequence ID" value="NZ_BAAAWY010000016.1"/>
</dbReference>
<dbReference type="InterPro" id="IPR012074">
    <property type="entry name" value="GAF_ANTAR"/>
</dbReference>